<dbReference type="InterPro" id="IPR016193">
    <property type="entry name" value="Cytidine_deaminase-like"/>
</dbReference>
<dbReference type="GO" id="GO:0097163">
    <property type="term" value="F:sulfur carrier activity"/>
    <property type="evidence" value="ECO:0007669"/>
    <property type="project" value="UniProtKB-UniRule"/>
</dbReference>
<name>A0A1G9CUT5_9PROT</name>
<organism evidence="4 5">
    <name type="scientific">Methylophilus rhizosphaerae</name>
    <dbReference type="NCBI Taxonomy" id="492660"/>
    <lineage>
        <taxon>Bacteria</taxon>
        <taxon>Pseudomonadati</taxon>
        <taxon>Pseudomonadota</taxon>
        <taxon>Betaproteobacteria</taxon>
        <taxon>Nitrosomonadales</taxon>
        <taxon>Methylophilaceae</taxon>
        <taxon>Methylophilus</taxon>
    </lineage>
</organism>
<reference evidence="5" key="1">
    <citation type="submission" date="2016-10" db="EMBL/GenBank/DDBJ databases">
        <authorList>
            <person name="Varghese N."/>
            <person name="Submissions S."/>
        </authorList>
    </citation>
    <scope>NUCLEOTIDE SEQUENCE [LARGE SCALE GENOMIC DNA]</scope>
    <source>
        <strain evidence="5">CBMB127</strain>
    </source>
</reference>
<keyword evidence="5" id="KW-1185">Reference proteome</keyword>
<dbReference type="OrthoDB" id="3197277at2"/>
<feature type="active site" description="Cysteine persulfide intermediate" evidence="3">
    <location>
        <position position="139"/>
    </location>
</feature>
<dbReference type="PANTHER" id="PTHR30592">
    <property type="entry name" value="FORMATE DEHYDROGENASE"/>
    <property type="match status" value="1"/>
</dbReference>
<sequence>MVHSTVECAACQLVEPSSDWQAIAAEQAATALTVTRWQHGQPQQVEDVLAQEVPVALVYNGISHVVMLASPADLEDFAYGFSYTEGIISKRRQIYGIEAKAVQAADGCLRGIELHIDLATAQFSALKEQRRNLTGRTGCGLCGAESLQQVFKTPVRQNIPAPALSVTSIDHAMMQLKAQQPLQQLTGATHACAIVSEQGQVLHVREDVGRHNALDKLLGALLRQEHDFTTLWRKHWVLTTSRASYEMVQKVAMVGGQALVAISAPTALAVNLAKDYDFLLVGFARPGQCVVYHGALADSVSF</sequence>
<keyword evidence="2 3" id="KW-0501">Molybdenum cofactor biosynthesis</keyword>
<keyword evidence="1 3" id="KW-0963">Cytoplasm</keyword>
<dbReference type="InterPro" id="IPR003786">
    <property type="entry name" value="FdhD"/>
</dbReference>
<gene>
    <name evidence="3" type="primary">fdhD</name>
    <name evidence="4" type="ORF">SAMN05192566_1633</name>
</gene>
<proteinExistence type="inferred from homology"/>
<dbReference type="Gene3D" id="3.40.140.10">
    <property type="entry name" value="Cytidine Deaminase, domain 2"/>
    <property type="match status" value="1"/>
</dbReference>
<dbReference type="RefSeq" id="WP_091471650.1">
    <property type="nucleotide sequence ID" value="NZ_FNFX01000003.1"/>
</dbReference>
<protein>
    <recommendedName>
        <fullName evidence="3">Sulfur carrier protein FdhD</fullName>
    </recommendedName>
</protein>
<comment type="caution">
    <text evidence="3">Lacks conserved residue(s) required for the propagation of feature annotation.</text>
</comment>
<dbReference type="AlphaFoldDB" id="A0A1G9CUT5"/>
<dbReference type="GO" id="GO:0006777">
    <property type="term" value="P:Mo-molybdopterin cofactor biosynthetic process"/>
    <property type="evidence" value="ECO:0007669"/>
    <property type="project" value="UniProtKB-UniRule"/>
</dbReference>
<evidence type="ECO:0000256" key="3">
    <source>
        <dbReference type="HAMAP-Rule" id="MF_00187"/>
    </source>
</evidence>
<evidence type="ECO:0000313" key="4">
    <source>
        <dbReference type="EMBL" id="SDK55389.1"/>
    </source>
</evidence>
<evidence type="ECO:0000313" key="5">
    <source>
        <dbReference type="Proteomes" id="UP000198629"/>
    </source>
</evidence>
<accession>A0A1G9CUT5</accession>
<dbReference type="SUPFAM" id="SSF53927">
    <property type="entry name" value="Cytidine deaminase-like"/>
    <property type="match status" value="1"/>
</dbReference>
<dbReference type="EMBL" id="FNFX01000003">
    <property type="protein sequence ID" value="SDK55389.1"/>
    <property type="molecule type" value="Genomic_DNA"/>
</dbReference>
<dbReference type="STRING" id="492660.SAMN05192566_1633"/>
<dbReference type="GO" id="GO:0016783">
    <property type="term" value="F:sulfurtransferase activity"/>
    <property type="evidence" value="ECO:0007669"/>
    <property type="project" value="InterPro"/>
</dbReference>
<dbReference type="GO" id="GO:0005737">
    <property type="term" value="C:cytoplasm"/>
    <property type="evidence" value="ECO:0007669"/>
    <property type="project" value="UniProtKB-SubCell"/>
</dbReference>
<dbReference type="Gene3D" id="3.10.20.10">
    <property type="match status" value="1"/>
</dbReference>
<evidence type="ECO:0000256" key="1">
    <source>
        <dbReference type="ARBA" id="ARBA00022490"/>
    </source>
</evidence>
<dbReference type="HAMAP" id="MF_00187">
    <property type="entry name" value="FdhD"/>
    <property type="match status" value="1"/>
</dbReference>
<evidence type="ECO:0000256" key="2">
    <source>
        <dbReference type="ARBA" id="ARBA00023150"/>
    </source>
</evidence>
<dbReference type="NCBIfam" id="TIGR00129">
    <property type="entry name" value="fdhD_narQ"/>
    <property type="match status" value="1"/>
</dbReference>
<comment type="function">
    <text evidence="3">Required for formate dehydrogenase (FDH) activity. Acts as a sulfur carrier protein that transfers sulfur from IscS to the molybdenum cofactor prior to its insertion into FDH.</text>
</comment>
<dbReference type="Pfam" id="PF02634">
    <property type="entry name" value="FdhD-NarQ"/>
    <property type="match status" value="1"/>
</dbReference>
<dbReference type="PANTHER" id="PTHR30592:SF1">
    <property type="entry name" value="SULFUR CARRIER PROTEIN FDHD"/>
    <property type="match status" value="1"/>
</dbReference>
<dbReference type="PIRSF" id="PIRSF015626">
    <property type="entry name" value="FdhD"/>
    <property type="match status" value="1"/>
</dbReference>
<dbReference type="Proteomes" id="UP000198629">
    <property type="component" value="Unassembled WGS sequence"/>
</dbReference>
<comment type="similarity">
    <text evidence="3">Belongs to the FdhD family.</text>
</comment>
<comment type="subcellular location">
    <subcellularLocation>
        <location evidence="3">Cytoplasm</location>
    </subcellularLocation>
</comment>